<evidence type="ECO:0000256" key="1">
    <source>
        <dbReference type="ARBA" id="ARBA00007039"/>
    </source>
</evidence>
<evidence type="ECO:0000256" key="2">
    <source>
        <dbReference type="ARBA" id="ARBA00022640"/>
    </source>
</evidence>
<dbReference type="InterPro" id="IPR023562">
    <property type="entry name" value="ClpP/TepA"/>
</dbReference>
<evidence type="ECO:0000256" key="8">
    <source>
        <dbReference type="RuleBase" id="RU000549"/>
    </source>
</evidence>
<dbReference type="PRINTS" id="PR00127">
    <property type="entry name" value="CLPPROTEASEP"/>
</dbReference>
<dbReference type="PANTHER" id="PTHR10381">
    <property type="entry name" value="ATP-DEPENDENT CLP PROTEASE PROTEOLYTIC SUBUNIT"/>
    <property type="match status" value="1"/>
</dbReference>
<evidence type="ECO:0000313" key="11">
    <source>
        <dbReference type="EMBL" id="JAG98973.1"/>
    </source>
</evidence>
<evidence type="ECO:0000256" key="3">
    <source>
        <dbReference type="ARBA" id="ARBA00022670"/>
    </source>
</evidence>
<evidence type="ECO:0000256" key="10">
    <source>
        <dbReference type="SAM" id="SignalP"/>
    </source>
</evidence>
<dbReference type="InterPro" id="IPR033135">
    <property type="entry name" value="ClpP_His_AS"/>
</dbReference>
<dbReference type="CDD" id="cd07017">
    <property type="entry name" value="S14_ClpP_2"/>
    <property type="match status" value="1"/>
</dbReference>
<dbReference type="PROSITE" id="PS00382">
    <property type="entry name" value="CLP_PROTEASE_HIS"/>
    <property type="match status" value="1"/>
</dbReference>
<proteinExistence type="inferred from homology"/>
<accession>A0A0D6R9C6</accession>
<organism evidence="11">
    <name type="scientific">Araucaria cunninghamii</name>
    <name type="common">Hoop pine</name>
    <name type="synonym">Moreton Bay pine</name>
    <dbReference type="NCBI Taxonomy" id="56994"/>
    <lineage>
        <taxon>Eukaryota</taxon>
        <taxon>Viridiplantae</taxon>
        <taxon>Streptophyta</taxon>
        <taxon>Embryophyta</taxon>
        <taxon>Tracheophyta</taxon>
        <taxon>Spermatophyta</taxon>
        <taxon>Pinopsida</taxon>
        <taxon>Pinidae</taxon>
        <taxon>Conifers II</taxon>
        <taxon>Araucariales</taxon>
        <taxon>Araucariaceae</taxon>
        <taxon>Araucaria</taxon>
    </lineage>
</organism>
<feature type="chain" id="PRO_5002311721" description="ATP-dependent Clp protease proteolytic subunit" evidence="10">
    <location>
        <begin position="21"/>
        <end position="263"/>
    </location>
</feature>
<comment type="similarity">
    <text evidence="1 9">Belongs to the peptidase S14 family.</text>
</comment>
<dbReference type="EC" id="3.4.21.92" evidence="8"/>
<dbReference type="InterPro" id="IPR018215">
    <property type="entry name" value="ClpP_Ser_AS"/>
</dbReference>
<keyword evidence="10" id="KW-0732">Signal</keyword>
<evidence type="ECO:0000256" key="9">
    <source>
        <dbReference type="RuleBase" id="RU003567"/>
    </source>
</evidence>
<dbReference type="InterPro" id="IPR029045">
    <property type="entry name" value="ClpP/crotonase-like_dom_sf"/>
</dbReference>
<sequence length="263" mass="30150">MSPYHLVSMSYLIVIRFFFALKPMPLGVPKVPHQHFEDEDAVWLDLYNKLYEERLLFLAKPLEDEIGNQLVSMMVYLTLDDITREQFLFIHCTGGSIIPGIALYDTMQYIPPEIYTTVIGIAASMGSLILTGGRPGKRIAFPSATVMLHQPASTYTDGMSRICIQNDEDVTIIKEQIVDIYIERTSLQDKFVVWDELDRDHFMSAEETLEYGIVDLIMDKEMVPPWLEIKWGPKKQNNWNRITHEKFLNGNGAPPINGNTFSQ</sequence>
<dbReference type="Pfam" id="PF00574">
    <property type="entry name" value="CLP_protease"/>
    <property type="match status" value="1"/>
</dbReference>
<keyword evidence="4 8" id="KW-0378">Hydrolase</keyword>
<feature type="active site" evidence="6">
    <location>
        <position position="124"/>
    </location>
</feature>
<dbReference type="InterPro" id="IPR001907">
    <property type="entry name" value="ClpP"/>
</dbReference>
<keyword evidence="5 8" id="KW-0720">Serine protease</keyword>
<dbReference type="AlphaFoldDB" id="A0A0D6R9C6"/>
<feature type="signal peptide" evidence="10">
    <location>
        <begin position="1"/>
        <end position="20"/>
    </location>
</feature>
<dbReference type="GO" id="GO:0004252">
    <property type="term" value="F:serine-type endopeptidase activity"/>
    <property type="evidence" value="ECO:0007669"/>
    <property type="project" value="UniProtKB-EC"/>
</dbReference>
<evidence type="ECO:0000256" key="4">
    <source>
        <dbReference type="ARBA" id="ARBA00022801"/>
    </source>
</evidence>
<evidence type="ECO:0000256" key="7">
    <source>
        <dbReference type="PROSITE-ProRule" id="PRU10086"/>
    </source>
</evidence>
<dbReference type="GO" id="GO:0004176">
    <property type="term" value="F:ATP-dependent peptidase activity"/>
    <property type="evidence" value="ECO:0007669"/>
    <property type="project" value="InterPro"/>
</dbReference>
<dbReference type="GO" id="GO:0006515">
    <property type="term" value="P:protein quality control for misfolded or incompletely synthesized proteins"/>
    <property type="evidence" value="ECO:0007669"/>
    <property type="project" value="TreeGrafter"/>
</dbReference>
<keyword evidence="2" id="KW-0934">Plastid</keyword>
<dbReference type="EMBL" id="GCKF01014322">
    <property type="protein sequence ID" value="JAG98973.1"/>
    <property type="molecule type" value="Transcribed_RNA"/>
</dbReference>
<evidence type="ECO:0000256" key="5">
    <source>
        <dbReference type="ARBA" id="ARBA00022825"/>
    </source>
</evidence>
<dbReference type="GO" id="GO:0009536">
    <property type="term" value="C:plastid"/>
    <property type="evidence" value="ECO:0007669"/>
    <property type="project" value="UniProtKB-ARBA"/>
</dbReference>
<keyword evidence="3 8" id="KW-0645">Protease</keyword>
<dbReference type="GO" id="GO:0009368">
    <property type="term" value="C:endopeptidase Clp complex"/>
    <property type="evidence" value="ECO:0007669"/>
    <property type="project" value="TreeGrafter"/>
</dbReference>
<dbReference type="PROSITE" id="PS00381">
    <property type="entry name" value="CLP_PROTEASE_SER"/>
    <property type="match status" value="1"/>
</dbReference>
<dbReference type="PANTHER" id="PTHR10381:SF15">
    <property type="entry name" value="CHLOROPLASTIC ATP-DEPENDENT CLP PROTEASE PROTEOLYTIC SUBUNIT 1"/>
    <property type="match status" value="1"/>
</dbReference>
<evidence type="ECO:0000256" key="6">
    <source>
        <dbReference type="PROSITE-ProRule" id="PRU10085"/>
    </source>
</evidence>
<name>A0A0D6R9C6_ARACU</name>
<dbReference type="Gene3D" id="3.90.226.10">
    <property type="entry name" value="2-enoyl-CoA Hydratase, Chain A, domain 1"/>
    <property type="match status" value="1"/>
</dbReference>
<feature type="active site" evidence="7">
    <location>
        <position position="149"/>
    </location>
</feature>
<dbReference type="SUPFAM" id="SSF52096">
    <property type="entry name" value="ClpP/crotonase"/>
    <property type="match status" value="1"/>
</dbReference>
<dbReference type="GO" id="GO:0051117">
    <property type="term" value="F:ATPase binding"/>
    <property type="evidence" value="ECO:0007669"/>
    <property type="project" value="TreeGrafter"/>
</dbReference>
<reference evidence="11" key="1">
    <citation type="submission" date="2015-03" db="EMBL/GenBank/DDBJ databases">
        <title>A transcriptome of Araucaria cunninghamii, an australian fine timber species.</title>
        <authorList>
            <person name="Jing Yi C.J.Y."/>
            <person name="Yin San L.Y.S."/>
            <person name="Abdul Karim S.S."/>
            <person name="Wan Azmi N.N."/>
            <person name="Hercus R.R."/>
            <person name="Croft L.L."/>
        </authorList>
    </citation>
    <scope>NUCLEOTIDE SEQUENCE</scope>
    <source>
        <strain evidence="11">MI0301</strain>
        <tissue evidence="11">Leaf</tissue>
    </source>
</reference>
<protein>
    <recommendedName>
        <fullName evidence="9">ATP-dependent Clp protease proteolytic subunit</fullName>
        <ecNumber evidence="8">3.4.21.92</ecNumber>
    </recommendedName>
</protein>